<keyword evidence="2" id="KW-1003">Cell membrane</keyword>
<keyword evidence="3" id="KW-0645">Protease</keyword>
<feature type="transmembrane region" description="Helical" evidence="8">
    <location>
        <begin position="172"/>
        <end position="196"/>
    </location>
</feature>
<dbReference type="InterPro" id="IPR014263">
    <property type="entry name" value="Methanolan_biosynth_EpsI"/>
</dbReference>
<dbReference type="Pfam" id="PF09721">
    <property type="entry name" value="Exosortase_EpsH"/>
    <property type="match status" value="1"/>
</dbReference>
<dbReference type="NCBIfam" id="TIGR04178">
    <property type="entry name" value="exo_archaeo"/>
    <property type="match status" value="1"/>
</dbReference>
<dbReference type="GO" id="GO:0005886">
    <property type="term" value="C:plasma membrane"/>
    <property type="evidence" value="ECO:0007669"/>
    <property type="project" value="UniProtKB-SubCell"/>
</dbReference>
<dbReference type="GO" id="GO:0006508">
    <property type="term" value="P:proteolysis"/>
    <property type="evidence" value="ECO:0007669"/>
    <property type="project" value="UniProtKB-KW"/>
</dbReference>
<evidence type="ECO:0000313" key="11">
    <source>
        <dbReference type="Proteomes" id="UP000009282"/>
    </source>
</evidence>
<dbReference type="InterPro" id="IPR019127">
    <property type="entry name" value="Exosortase"/>
</dbReference>
<evidence type="ECO:0000256" key="3">
    <source>
        <dbReference type="ARBA" id="ARBA00022670"/>
    </source>
</evidence>
<feature type="domain" description="Methanolan biosynthesis EpsI" evidence="9">
    <location>
        <begin position="295"/>
        <end position="473"/>
    </location>
</feature>
<dbReference type="OrthoDB" id="9797363at2"/>
<evidence type="ECO:0000259" key="9">
    <source>
        <dbReference type="Pfam" id="PF11984"/>
    </source>
</evidence>
<evidence type="ECO:0000256" key="8">
    <source>
        <dbReference type="SAM" id="Phobius"/>
    </source>
</evidence>
<feature type="transmembrane region" description="Helical" evidence="8">
    <location>
        <begin position="208"/>
        <end position="233"/>
    </location>
</feature>
<keyword evidence="11" id="KW-1185">Reference proteome</keyword>
<evidence type="ECO:0000256" key="5">
    <source>
        <dbReference type="ARBA" id="ARBA00022801"/>
    </source>
</evidence>
<feature type="transmembrane region" description="Helical" evidence="8">
    <location>
        <begin position="7"/>
        <end position="26"/>
    </location>
</feature>
<feature type="transmembrane region" description="Helical" evidence="8">
    <location>
        <begin position="291"/>
        <end position="309"/>
    </location>
</feature>
<dbReference type="NCBIfam" id="TIGR02602">
    <property type="entry name" value="8TM_EpsH"/>
    <property type="match status" value="1"/>
</dbReference>
<dbReference type="Proteomes" id="UP000009282">
    <property type="component" value="Chromosome"/>
</dbReference>
<evidence type="ECO:0000256" key="1">
    <source>
        <dbReference type="ARBA" id="ARBA00004651"/>
    </source>
</evidence>
<name>G4QI46_GLANF</name>
<evidence type="ECO:0000256" key="4">
    <source>
        <dbReference type="ARBA" id="ARBA00022692"/>
    </source>
</evidence>
<dbReference type="GO" id="GO:0008233">
    <property type="term" value="F:peptidase activity"/>
    <property type="evidence" value="ECO:0007669"/>
    <property type="project" value="UniProtKB-KW"/>
</dbReference>
<keyword evidence="5" id="KW-0378">Hydrolase</keyword>
<feature type="transmembrane region" description="Helical" evidence="8">
    <location>
        <begin position="245"/>
        <end position="265"/>
    </location>
</feature>
<dbReference type="InterPro" id="IPR017540">
    <property type="entry name" value="Exosortase-1"/>
</dbReference>
<accession>G4QI46</accession>
<feature type="transmembrane region" description="Helical" evidence="8">
    <location>
        <begin position="66"/>
        <end position="84"/>
    </location>
</feature>
<dbReference type="InterPro" id="IPR013426">
    <property type="entry name" value="EpsH-like"/>
</dbReference>
<protein>
    <submittedName>
        <fullName evidence="10">Eight transmembrane protein EpsH</fullName>
    </submittedName>
</protein>
<organism evidence="10 11">
    <name type="scientific">Glaciecola nitratireducens (strain JCM 12485 / KCTC 12276 / FR1064)</name>
    <dbReference type="NCBI Taxonomy" id="1085623"/>
    <lineage>
        <taxon>Bacteria</taxon>
        <taxon>Pseudomonadati</taxon>
        <taxon>Pseudomonadota</taxon>
        <taxon>Gammaproteobacteria</taxon>
        <taxon>Alteromonadales</taxon>
        <taxon>Alteromonadaceae</taxon>
        <taxon>Brumicola</taxon>
    </lineage>
</organism>
<proteinExistence type="predicted"/>
<dbReference type="EMBL" id="CP003060">
    <property type="protein sequence ID" value="AEP30660.1"/>
    <property type="molecule type" value="Genomic_DNA"/>
</dbReference>
<evidence type="ECO:0000256" key="6">
    <source>
        <dbReference type="ARBA" id="ARBA00022989"/>
    </source>
</evidence>
<dbReference type="NCBIfam" id="TIGR03109">
    <property type="entry name" value="exosort_XrtA"/>
    <property type="match status" value="1"/>
</dbReference>
<evidence type="ECO:0000256" key="7">
    <source>
        <dbReference type="ARBA" id="ARBA00023136"/>
    </source>
</evidence>
<dbReference type="HOGENOM" id="CLU_039817_1_0_6"/>
<dbReference type="InterPro" id="IPR026392">
    <property type="entry name" value="Exo/Archaeosortase_dom"/>
</dbReference>
<keyword evidence="7 8" id="KW-0472">Membrane</keyword>
<keyword evidence="4 8" id="KW-0812">Transmembrane</keyword>
<evidence type="ECO:0000313" key="10">
    <source>
        <dbReference type="EMBL" id="AEP30660.1"/>
    </source>
</evidence>
<dbReference type="STRING" id="1085623.GNIT_2563"/>
<dbReference type="Pfam" id="PF11984">
    <property type="entry name" value="DUF3485"/>
    <property type="match status" value="1"/>
</dbReference>
<comment type="subcellular location">
    <subcellularLocation>
        <location evidence="1">Cell membrane</location>
        <topology evidence="1">Multi-pass membrane protein</topology>
    </subcellularLocation>
</comment>
<reference evidence="10 11" key="1">
    <citation type="journal article" date="2011" name="J. Bacteriol.">
        <title>Complete genome sequence of seawater bacterium Glaciecola nitratireducens FR1064T.</title>
        <authorList>
            <person name="Bian F."/>
            <person name="Qin Q.L."/>
            <person name="Xie B.B."/>
            <person name="Shu Y.L."/>
            <person name="Zhang X.Y."/>
            <person name="Yu Y."/>
            <person name="Chen B."/>
            <person name="Chen X.L."/>
            <person name="Zhou B.C."/>
            <person name="Zhang Y.Z."/>
        </authorList>
    </citation>
    <scope>NUCLEOTIDE SEQUENCE [LARGE SCALE GENOMIC DNA]</scope>
    <source>
        <strain evidence="11">JCM 12485 / KCTC 12276 / FR1064</strain>
    </source>
</reference>
<gene>
    <name evidence="10" type="ordered locus">GNIT_2563</name>
</gene>
<dbReference type="RefSeq" id="WP_014109533.1">
    <property type="nucleotide sequence ID" value="NC_016041.1"/>
</dbReference>
<feature type="transmembrane region" description="Helical" evidence="8">
    <location>
        <begin position="90"/>
        <end position="109"/>
    </location>
</feature>
<dbReference type="eggNOG" id="COG1269">
    <property type="taxonomic scope" value="Bacteria"/>
</dbReference>
<dbReference type="AlphaFoldDB" id="G4QI46"/>
<evidence type="ECO:0000256" key="2">
    <source>
        <dbReference type="ARBA" id="ARBA00022475"/>
    </source>
</evidence>
<keyword evidence="6 8" id="KW-1133">Transmembrane helix</keyword>
<sequence length="481" mass="54369">MSQNKRIVLQFGVFLAAWFVLYFSTLVSMVEVWGSSETYKHCFFIVPVVLYLFYERKSEFVHTQLQPNYWVLLALFAVQVINMFSELLGINLFTHASAYLSLVLIVWLCFGNQFVYRFAFPLFFLAFTIPFGDELVPVLQDITAYLTVEMLQLVGIPIYREGLYLYVPNGTFLVAEACAGIRFLIASFALGTLFAYLNYKTRWKIVAFVFASLIVPIIANGIRAFGIVVIGYLTDMEHATGADHLVYGWFFFAFVLLLLFGIGQIGRENTQSEKIEGAPTGTVKVMPIQNLIMSLLVVATVGTYTTFYINSIPPVPSSNLTNTLNANEAFTPQELSWQPDMTNPHEEWSGVYKTNNNQTPIYVAKYYFDNDEHEMVSGLSRYYNIDNFTRKTIDREMTSKGQVNLIELVDIRGNNVALVYWFEVDGKRTASSIPTKVNQTISKLAGNHGAGVFIAVQVNSELPSREAKIKAMEAAIEGFQY</sequence>
<dbReference type="KEGG" id="gni:GNIT_2563"/>